<dbReference type="Pfam" id="PF17803">
    <property type="entry name" value="Cadherin_4"/>
    <property type="match status" value="6"/>
</dbReference>
<feature type="domain" description="Cadherin" evidence="3">
    <location>
        <begin position="2936"/>
        <end position="3040"/>
    </location>
</feature>
<dbReference type="PROSITE" id="PS00330">
    <property type="entry name" value="HEMOLYSIN_CALCIUM"/>
    <property type="match status" value="1"/>
</dbReference>
<feature type="domain" description="Cadherin" evidence="3">
    <location>
        <begin position="569"/>
        <end position="680"/>
    </location>
</feature>
<feature type="domain" description="Cadherin" evidence="3">
    <location>
        <begin position="2582"/>
        <end position="2686"/>
    </location>
</feature>
<name>A0AAE4TH42_9GAMM</name>
<feature type="domain" description="Cadherin" evidence="3">
    <location>
        <begin position="1048"/>
        <end position="1152"/>
    </location>
</feature>
<dbReference type="FunFam" id="2.60.40.1200:FF:000001">
    <property type="entry name" value="RTX toxin"/>
    <property type="match status" value="2"/>
</dbReference>
<evidence type="ECO:0000313" key="4">
    <source>
        <dbReference type="EMBL" id="MDV5391856.1"/>
    </source>
</evidence>
<dbReference type="SMART" id="SM00112">
    <property type="entry name" value="CA"/>
    <property type="match status" value="6"/>
</dbReference>
<dbReference type="GO" id="GO:0007156">
    <property type="term" value="P:homophilic cell adhesion via plasma membrane adhesion molecules"/>
    <property type="evidence" value="ECO:0007669"/>
    <property type="project" value="InterPro"/>
</dbReference>
<evidence type="ECO:0000259" key="3">
    <source>
        <dbReference type="PROSITE" id="PS50268"/>
    </source>
</evidence>
<dbReference type="RefSeq" id="WP_317520357.1">
    <property type="nucleotide sequence ID" value="NZ_JASGOQ010000001.1"/>
</dbReference>
<feature type="domain" description="Cadherin" evidence="3">
    <location>
        <begin position="4012"/>
        <end position="4107"/>
    </location>
</feature>
<dbReference type="PROSITE" id="PS50268">
    <property type="entry name" value="CADHERIN_2"/>
    <property type="match status" value="35"/>
</dbReference>
<dbReference type="InterPro" id="IPR040853">
    <property type="entry name" value="RapA2_cadherin-like"/>
</dbReference>
<feature type="domain" description="Cadherin" evidence="3">
    <location>
        <begin position="694"/>
        <end position="798"/>
    </location>
</feature>
<dbReference type="InterPro" id="IPR010221">
    <property type="entry name" value="VCBS_dom"/>
</dbReference>
<reference evidence="4" key="1">
    <citation type="submission" date="2023-05" db="EMBL/GenBank/DDBJ databases">
        <title>Colonisation of extended spectrum b-lactamase- and carbapenemase-producing bacteria on hospital surfaces from low- and middle-income countries.</title>
        <authorList>
            <person name="Nieto-Rosado M."/>
            <person name="Sands K."/>
            <person name="Iregbu K."/>
            <person name="Zahra R."/>
            <person name="Mazarati J.B."/>
            <person name="Mehtar S."/>
            <person name="Barnards-Group B."/>
            <person name="Walsh T.R."/>
        </authorList>
    </citation>
    <scope>NUCLEOTIDE SEQUENCE</scope>
    <source>
        <strain evidence="4">PP-E493</strain>
    </source>
</reference>
<dbReference type="GO" id="GO:0005509">
    <property type="term" value="F:calcium ion binding"/>
    <property type="evidence" value="ECO:0007669"/>
    <property type="project" value="InterPro"/>
</dbReference>
<feature type="domain" description="Cadherin" evidence="3">
    <location>
        <begin position="1638"/>
        <end position="1742"/>
    </location>
</feature>
<protein>
    <submittedName>
        <fullName evidence="4">VCBS domain-containing protein</fullName>
    </submittedName>
</protein>
<feature type="domain" description="Cadherin" evidence="3">
    <location>
        <begin position="3762"/>
        <end position="3867"/>
    </location>
</feature>
<feature type="domain" description="Cadherin" evidence="3">
    <location>
        <begin position="3892"/>
        <end position="3987"/>
    </location>
</feature>
<feature type="domain" description="Cadherin" evidence="3">
    <location>
        <begin position="1756"/>
        <end position="1860"/>
    </location>
</feature>
<gene>
    <name evidence="4" type="ORF">QM089_16735</name>
</gene>
<feature type="domain" description="Cadherin" evidence="3">
    <location>
        <begin position="1284"/>
        <end position="1388"/>
    </location>
</feature>
<feature type="domain" description="Cadherin" evidence="3">
    <location>
        <begin position="3644"/>
        <end position="3748"/>
    </location>
</feature>
<dbReference type="InterPro" id="IPR013783">
    <property type="entry name" value="Ig-like_fold"/>
</dbReference>
<feature type="domain" description="Cadherin" evidence="3">
    <location>
        <begin position="2464"/>
        <end position="2568"/>
    </location>
</feature>
<dbReference type="NCBIfam" id="NF012211">
    <property type="entry name" value="tand_rpt_95"/>
    <property type="match status" value="4"/>
</dbReference>
<feature type="domain" description="Cadherin" evidence="3">
    <location>
        <begin position="3290"/>
        <end position="3394"/>
    </location>
</feature>
<dbReference type="PRINTS" id="PR00313">
    <property type="entry name" value="CABNDNGRPT"/>
</dbReference>
<dbReference type="InterPro" id="IPR018511">
    <property type="entry name" value="Hemolysin-typ_Ca-bd_CS"/>
</dbReference>
<dbReference type="Gene3D" id="2.60.40.1200">
    <property type="match status" value="3"/>
</dbReference>
<feature type="domain" description="Cadherin" evidence="3">
    <location>
        <begin position="2110"/>
        <end position="2214"/>
    </location>
</feature>
<feature type="domain" description="Cadherin" evidence="3">
    <location>
        <begin position="812"/>
        <end position="916"/>
    </location>
</feature>
<feature type="domain" description="Cadherin" evidence="3">
    <location>
        <begin position="1402"/>
        <end position="1506"/>
    </location>
</feature>
<dbReference type="InterPro" id="IPR041339">
    <property type="entry name" value="Ig-like_bac"/>
</dbReference>
<feature type="domain" description="Cadherin" evidence="3">
    <location>
        <begin position="930"/>
        <end position="1034"/>
    </location>
</feature>
<dbReference type="Gene3D" id="2.60.40.60">
    <property type="entry name" value="Cadherins"/>
    <property type="match status" value="1"/>
</dbReference>
<dbReference type="Pfam" id="PF18200">
    <property type="entry name" value="Big_11"/>
    <property type="match status" value="4"/>
</dbReference>
<feature type="domain" description="Cadherin" evidence="3">
    <location>
        <begin position="1992"/>
        <end position="2096"/>
    </location>
</feature>
<feature type="domain" description="Cadherin" evidence="3">
    <location>
        <begin position="4596"/>
        <end position="4701"/>
    </location>
</feature>
<feature type="domain" description="Cadherin" evidence="3">
    <location>
        <begin position="2818"/>
        <end position="2922"/>
    </location>
</feature>
<feature type="domain" description="Cadherin" evidence="3">
    <location>
        <begin position="2700"/>
        <end position="2804"/>
    </location>
</feature>
<organism evidence="4 5">
    <name type="scientific">Shewanella xiamenensis</name>
    <dbReference type="NCBI Taxonomy" id="332186"/>
    <lineage>
        <taxon>Bacteria</taxon>
        <taxon>Pseudomonadati</taxon>
        <taxon>Pseudomonadota</taxon>
        <taxon>Gammaproteobacteria</taxon>
        <taxon>Alteromonadales</taxon>
        <taxon>Shewanellaceae</taxon>
        <taxon>Shewanella</taxon>
    </lineage>
</organism>
<evidence type="ECO:0000256" key="1">
    <source>
        <dbReference type="ARBA" id="ARBA00022837"/>
    </source>
</evidence>
<accession>A0AAE4TH42</accession>
<feature type="domain" description="Cadherin" evidence="3">
    <location>
        <begin position="1166"/>
        <end position="1270"/>
    </location>
</feature>
<evidence type="ECO:0000256" key="2">
    <source>
        <dbReference type="SAM" id="MobiDB-lite"/>
    </source>
</evidence>
<dbReference type="GO" id="GO:0016020">
    <property type="term" value="C:membrane"/>
    <property type="evidence" value="ECO:0007669"/>
    <property type="project" value="InterPro"/>
</dbReference>
<feature type="domain" description="Cadherin" evidence="3">
    <location>
        <begin position="3054"/>
        <end position="3158"/>
    </location>
</feature>
<feature type="domain" description="Cadherin" evidence="3">
    <location>
        <begin position="4132"/>
        <end position="4227"/>
    </location>
</feature>
<dbReference type="Proteomes" id="UP001187859">
    <property type="component" value="Unassembled WGS sequence"/>
</dbReference>
<dbReference type="InterPro" id="IPR011049">
    <property type="entry name" value="Serralysin-like_metalloprot_C"/>
</dbReference>
<sequence>MGSIITTKKGLLKLVKGQIEVEVNGSNQPAKDGEQLPKGAVLHIGENATYEITFDDGTKLSNEIEVNPASAAVVAPVTGEATPDEIQALQDLIASGEDPTKNLPETAAGNAPASDGNSGYVSLARDGSEALATSGYSTSGQTLAAFAPDTPEQSIAIDSPSLLVNDSITVDEDSAATGNVLSNDSDIDSTLSVVSFTVNGNTVTAGTTVALEGGSLIINADGSYTFTPNANWNGTVPVITYTTNTGATATLTINVTPVDDPSVLVNDTNTVAEDSVATGNVLSNDSDIDSTLSVVSFTVNGNTVTAGTTVALEGGSLIINADGSYTFTPNANWNGQVPVITYTTNTGSTATLTINVTPVDDPSVLVNDTNTVAEDSVATGNVLSNDSDIDNTLSVVSFTVNGNTVTAGTTVALEGGSLIINADGSYTFTPNANWNGTVPVITYTTNTGSTATLTINITPVDDPSVLVNDTNTVAEDSVATGNVLSNDSDIDSTLSVVSFTVNGNTVTAGTTVALEGGSLIINADGSYTFTPNANWNGTVPVITYTTNTGSTATLTINVTPEGDPANISVNDTDNGTVTEDGDSDTDVATVQTVGGKLDVTDVDNGEAVFQVQTNVADGNYGTFSIDADGNWTYVLNNSHIDVQSLAAGETLTRNITVTSADGTATHTVTITIVGANDPADITVGEGQGDTDNGTVTEDGDSDTDVATVQTVGGKLDVTDVDNGEAVFQVQTNVADGNYGTFSIDADGNWTYVLNNSHIDVQSLAAGETLTRNITVTSADGTATHTVTITIVGANDPADITVGEGQGDTDNGTVTEDGDSDTDVATVQTVGGKLDVTDVDNGEAVFQVQTNVADGNYGTFSIDADGNWTYVLNNSHIDVQSLAAGETLTRNITVTSADGTATHTVTITIVGANDPADITVGEGQGDTDNGTVTEDGDSDTDVATVQTVGGKLDVTDVDNGEAVFQVQTNVADGNYGTFSIDADGNWTYVLNNSHIDVQSLAAGETLTRNITVTSADGTATHTVTITIVGANDPADITVGEGQGDTDNGTVTEDGDSDTDVATVQTVGGKLDVTDVDNGEAVFQVQTNVADGNYGTFSIDADGNWTYVLNNSHIDVQSLAAGETLTRNITVTSADGTATHTVTITIVGANDPADITVGEGQGDTDNGTVTEDGDSDTDVATVQTVGGKLDVTDVDNGEAVFQVQTNVADGNYGTFSIDADGNWTYVLNNSHIDVQSLAAGETLTRNITVTSADGTATHTVTITIVGANDPADITVGEGQGDTDNGTVTEDGDSDTDVATVQTVGGKLDVTDVDNGEAVFQVQTNVADGNYGTFSIDADGNWTYVLNNSHIDVQSLAAGETLTRNITVTSADGTATHTVTITIVGANDPADITVGEGQGDTDNGTVTEDGDSDTDVATVQTVGGKLDVTDVDNGEAVFQVQTNVADGNYGTFSIDADGNWTYVLNNSHIDVQSLAAGETLTRNITVTSADGTATHTVTITIVGANDPADITVGEGQGDTDNGTVTEDGDSDTDVATVQTVGGKLDVTDVDNGEAVFQVQTNVADGNYGTFSIDADGNWTYVLNNSHIDVQSLAAGETLTRNITVTSADGTATHTVTITIVGANDPADITVGEGQGDTDNGTVTEDGDSDTDVATVQTVGGKLDVTDVDNGEAVFQVQTNVADGNYGTFSIDADGNWTYVLNNSHIDVQSLAAGETLTRNITVTSADGTATHTVTITIVGANDPADITVGEGQGDTDNGTVTEDGDSDTDVATVQTVGGKLDVTDVDNGEAVFQVQTNVADGNYGTFSIDADGNWTYVLNNSHIDVQSLAAGETLTRNITVTSADGTATHTVTITIVGANDPADITVGEGQGDTDNGTVTEDGDSDTDVATVQTVGGKLDVTDVDNGEAVFQVQTNVADGNYGTFSIDADGNWTYVLNNSHIDVQSLAAGETLTRNITVTSADGTATHTVTITIVGANDPADITVGEGQGDTDNGTVTEDGDSDTDVATVQTVGGKLDVTDVDNGEAVFQVQTNVADGNYGTFSIDADGNWTYVLNNSHIDVQSLAAGETLTRNITVTSADGTATHTVTITIVGANDPADITVGEGQGDTDNGTVTEDGDSDTDVATVQTVGGKLDVTDVDNGEAVFQVQTNVADGNYGTFSIDADGNWTYVLNNSHIDVQSLAAGETLTRNITVTSADGTATHTVTITIVGANDPADITVGEGQGDTDNGTVTEDGDSDTDVATVQTVGGKLDVTDVDNGEAVFQVQTNVADGNYGTFSIDADGNWTYVLNNSHIDVQSLAAGETLTRNITVTSADGTATHTVTITIVGANDPADITVGEGQGDTDNGTVTEDGDSDTDVATVQTVGGKLDVTDVDNGEAVFQVQTNVADGNYGTFSIDADGNWTYVLNNSHIDVQSLAAGETLTRNITVTSADGTATHTVTITIVGANDPADITVGEGQGDTDNGTVTEDGDSDTDVATVQTVGGKLDVTDVDNGEAVFQVQTNVADGNYGTFSIDADGNWTYVLNNSHIDVQSLAAGETLTRNITVTSADGTATHTVTITIVGANDPADITVGEGQGDTDNGTVTEDGDSDTDVATVQTVGGKLDVTDVDNGEAVFQVQTNVADGNYGTFSIDADGNWTYVLNNSHIDVQSLAAGETLTRNITVTSADGTATHTVTITIVGANDPADITVGEGQGDTDNGTVTEDGDSDTDVATVQTVGGKLDVTDVDNGEAVFQVQTNVADGNYGTFSIDADGNWTYVLNNSHIDVQSLAAGETLTRNITVTSADGTATHTVTITIVGANDPADITVGEGQGDTDNGTVTEDGDSDTDVATVQTVGGKLDVTDVDNGEAVFQVQTNVADGNYGTFSIDADGNWTYVLNNSHIDVQSLAAGETLTRNITVTSADGTATHTVTITIVGANDPADITVGEGQGDTDNGTVTEDGDSDTDVATVQTVGGKLDVTDVDNGEAVFQVQTNVADGNYGTFSIDADGNWTYVLNNSHIDVQSLAAGETLTRNITVTSADGTATHTVTITIVGANDPADITVGEGQGDTDNGTVTEDGDSDTDVATVQTVGGKLDVTDVDNGEAVFQVQTNVADGNYGTFSIDADGNWTYVLNNSHIDVQSLAAGETLTRNITVTSADGTATHTVTITIVGANDPADITVGEGQGDTDNGTVTEDGDSDTDVATVQTVGGKLDVTDVDNGEAVFQVQTNVADGNYGTFSIDADGNWTYVLNNSHIDVQSLAAGETLTRNITVTSADGTATHTVTITIVGANDPADITVGEGQGDTDNGTVTEDGDSDTDVATVQTVGGKLDVTDVDNGEAVFQVQTNVADGNYGTFSIDADGNWTYVLNNSHIDVQSLAAGETLTRNITVTSADGTATHTVTITIVGANDPADITVGEGQGDTDNGTVTEDGDSDTDVATVQTVGGKLDVTDVDNGEAVFQVQTNVADGNYGTFSIDADGNWTYVLNNSHIDVQSLAAGETLTRNITVTSADGTATHTVTITIVGANDPADITVGEGQGDTDNGTVTEDGDSDTDVATVQTVGGKLDVTDVDNGEAVFQVQTNVADGNYGTFSIDADGNWTYVLNNSHIDVQSLAAGETLTRNITVTSADGTATHTVTITIVGANDPADITVGEGQGDTDNGTVTEDGDSDTDVATVQTVGGKLDVTDVDNGEAVFQVQTNVADGNYGTFSIDADGNWTYVLNNSHIDVQSLAAGETLTRNITVTSADGTATHTVTITIVGANDPADITVGEGQGDTDNGTVTEDGDSDTDVATVQTVGGKLDVTDVDNGEAVFQVQTNVADGNYGTFSIDADGNWTYVLNNSHIDVQSLAAGETLTRNITVTSADGTATHTVTITIVGTNDSPVITNNATQLVGSVVEAGDLDDGTDVAGTPTATGQFSATDVDNGATQTWSVQGTPDTTYGSFSVDATGKWTYTLDNTKAATQALAEGQSQQLTFTVRVTDDKGAWVDQLVTITIVGTNDSPVITNNATQLVGSVVEAGDLDDGTDVAGTPTATGQLSATDVDNGATQTWSVQGTPDTTYGSFSVDATGKWTYTLDNTKAATQALAEGQSQQLTFTVRVTDDKGAWVDQLVTITIVGTNDSPVITNNATQLVGSVVEAGDLDDDTDVAGTPTATGQLSATDVDNGAAQTWSVQGTPDTTYGSFSVDATGKWTYTLDNTKAATQALAEGQSQQLTFTVRVTDDKGAWVDQLVTITIVGTNDSPVITNNATQLVGSVVEAGDLDDGTDVAGTPTATGQLSATDVDNGAAQTWSVQGTPDTTYGSFSVDATGKWTYTLDNTKAATQALAEGQSQQLTFTVRVTDDKGAWVDQLVTITIVGTNDSPVITNNATQLVGSVVEAGDLDDGTDVAGTPTATGQLSATDVDNGATQTWSVQGTPDTTYGSFSVDATGKWTYTLDNTKAATQALAEGQSQQLTFTVRVTDDKGAWVDQLVTITIVGTNDSPVITNNATQLVGSVVEAGDLDDGTDVAGTPTATGQLSATDVDNGATQTWSVQGTPDTTYGSFSVDATGKWTYTLDNTKAATQALAEGQSQQLTFTVRVTDDKGAWVDQLVTITIVGTNDAPIISNQEFGYFENQIAGAVVANVVASDIDGTVTGFSFKWADGSYHAVSEDGYFSIDNTGKVTMTASGAAAAVNDFEQAPNSGVYVVTATDNNGANSDANITLFEKDLDDTPPASPTVWIVDDGMPGDGLLTASEIASGGADVQISVSIDGAEFVAGGYVTLTINGGAAIELSFTDFTDNGSGTLTFGNFTYANGVISWSEAAPTAGQSITVTATQTDTVSNTSAQDSDTATVYQPNSCNVTVNESSLRDNIPDTFSNTISFTAGNQNITQFRFNASSISAATNLAAGVSIVWALAANGALVGTIDGIEVIKVTLSGTSVTSGLTAGTTGAVTVNVELLDNIKQVNGLSGENLSSLINGIVIEAVGADNSVLTGNVSITINDDVINIAPSAGSGVNSATAVDIVGTLNILGADGNDHTATDNYSVSLSANVTGWNGTSTTFADSGITAGGLTVYYYVDPAHPNVLIAYTDTSGTTSAYTHGTNQTLIFTLTTNATTGQYIFDMNQGIDKLATIQIAGLVGGKGGIGEAVYVTYDPVTHGYGVYNDITKIPTDADIAFTLTARDGNNNVAQVNGTNNGFGVANPFVNGDEVLIVDYSENAATASFSFTGATQIHYKAYDDQGNLLHEGNITNGQLIQNVGSIAYIELSALSGTSFQFTGTTAQTIVSSSQSLDLSFVVTATDSDGDKSSGNLNVHLDPPSTTPLVPVALTPNTFATLNEADLQAGAPDSSVQTLSFKSGSNSIGSFQFGDISNISVVGINAQIHWAVNDQGQLIGTVYGREAIRLTLDWDRINAGEQGDVTVTAQLLTNLPHSVNTNSLTVNGIQVIAVDGVGNTAHSNVTVTVADDVNLAQNDTAQLDVVVDSFNFSGIVANWTGVAGGTYVNTYDGPDNDNGNDQLRWGSTNGSQSGYGFADNDAALNGSLSLNQDIVLGKFTHYNYSIDSGTSITAATMKVTFNVTDAYGVVTPVTLTLNFSHNETPNSNDPVSSRDIVTVGQTSVTFNYEGQMYTMQVVGFKDTNGNIVTSIYTNEGAATSYELVVRMVAGNGYTLPHTDGNVLTNDVAGADGVLTVIGVATGDHTNTGVSGQVGTTIIGTYGNLVLNADGTYQYQLTASANTIPATGAIETFTYTTQDGDGDKASATLKIDVNPVNANGINIADANLISTQGSNLNDTIIVEHGEKANSAGQKVLNVSFGGGQSGIITNSSSKEVVASGANNKSYTTSSAQVVSGGDGNDHIETGKGDDVIYAGKTGAIGYGTDDQLELSVNALSTHYIMTGTLSGTNSIVDSDGLLLANDVASQRADVVNGGSGNDRIYGQSGSDILYGHTGNDYIDGGSHNDALRGGEGNDTLIGGLGDDVLRGDSGADTFVWRYADADKGTDHIMDFKVGEDKLDLSDLLQGETANTLESYLNFSLNNGSTVIDIDANKDGTFDQHIVLDGVNLYSQFGATDNAGIINGLLGSNGNGPLIIDTAPPVTPDAPQGVTPLTDPHNNIIP</sequence>
<feature type="domain" description="Cadherin" evidence="3">
    <location>
        <begin position="3526"/>
        <end position="3630"/>
    </location>
</feature>
<dbReference type="InterPro" id="IPR001343">
    <property type="entry name" value="Hemolysn_Ca-bd"/>
</dbReference>
<feature type="domain" description="Cadherin" evidence="3">
    <location>
        <begin position="2346"/>
        <end position="2450"/>
    </location>
</feature>
<feature type="domain" description="Cadherin" evidence="3">
    <location>
        <begin position="4252"/>
        <end position="4347"/>
    </location>
</feature>
<comment type="caution">
    <text evidence="4">The sequence shown here is derived from an EMBL/GenBank/DDBJ whole genome shotgun (WGS) entry which is preliminary data.</text>
</comment>
<dbReference type="SUPFAM" id="SSF51120">
    <property type="entry name" value="beta-Roll"/>
    <property type="match status" value="1"/>
</dbReference>
<dbReference type="Gene3D" id="2.60.40.10">
    <property type="entry name" value="Immunoglobulins"/>
    <property type="match status" value="34"/>
</dbReference>
<evidence type="ECO:0000313" key="5">
    <source>
        <dbReference type="Proteomes" id="UP001187859"/>
    </source>
</evidence>
<feature type="domain" description="Cadherin" evidence="3">
    <location>
        <begin position="4492"/>
        <end position="4587"/>
    </location>
</feature>
<feature type="domain" description="Cadherin" evidence="3">
    <location>
        <begin position="1874"/>
        <end position="1978"/>
    </location>
</feature>
<feature type="region of interest" description="Disordered" evidence="2">
    <location>
        <begin position="96"/>
        <end position="115"/>
    </location>
</feature>
<dbReference type="Pfam" id="PF00353">
    <property type="entry name" value="HemolysinCabind"/>
    <property type="match status" value="3"/>
</dbReference>
<dbReference type="EMBL" id="JASGOQ010000001">
    <property type="protein sequence ID" value="MDV5391856.1"/>
    <property type="molecule type" value="Genomic_DNA"/>
</dbReference>
<feature type="domain" description="Cadherin" evidence="3">
    <location>
        <begin position="4372"/>
        <end position="4467"/>
    </location>
</feature>
<feature type="domain" description="Cadherin" evidence="3">
    <location>
        <begin position="3408"/>
        <end position="3512"/>
    </location>
</feature>
<feature type="domain" description="Cadherin" evidence="3">
    <location>
        <begin position="1520"/>
        <end position="1624"/>
    </location>
</feature>
<proteinExistence type="predicted"/>
<dbReference type="NCBIfam" id="TIGR01965">
    <property type="entry name" value="VCBS_repeat"/>
    <property type="match status" value="35"/>
</dbReference>
<keyword evidence="1" id="KW-0106">Calcium</keyword>
<dbReference type="InterPro" id="IPR002126">
    <property type="entry name" value="Cadherin-like_dom"/>
</dbReference>
<feature type="domain" description="Cadherin" evidence="3">
    <location>
        <begin position="2228"/>
        <end position="2332"/>
    </location>
</feature>
<feature type="domain" description="Cadherin" evidence="3">
    <location>
        <begin position="3172"/>
        <end position="3276"/>
    </location>
</feature>